<dbReference type="Proteomes" id="UP001369736">
    <property type="component" value="Unassembled WGS sequence"/>
</dbReference>
<accession>A0ABU8M315</accession>
<reference evidence="2 3" key="1">
    <citation type="submission" date="2024-03" db="EMBL/GenBank/DDBJ databases">
        <title>Actinomycetospora sp. OC33-EN07, a novel actinomycete isolated from wild orchid (Aerides multiflora).</title>
        <authorList>
            <person name="Suriyachadkun C."/>
        </authorList>
    </citation>
    <scope>NUCLEOTIDE SEQUENCE [LARGE SCALE GENOMIC DNA]</scope>
    <source>
        <strain evidence="2 3">OC33-EN07</strain>
    </source>
</reference>
<evidence type="ECO:0000313" key="2">
    <source>
        <dbReference type="EMBL" id="MEJ2861745.1"/>
    </source>
</evidence>
<feature type="compositionally biased region" description="Basic residues" evidence="1">
    <location>
        <begin position="35"/>
        <end position="50"/>
    </location>
</feature>
<keyword evidence="3" id="KW-1185">Reference proteome</keyword>
<dbReference type="RefSeq" id="WP_337702906.1">
    <property type="nucleotide sequence ID" value="NZ_JBBEGM010000003.1"/>
</dbReference>
<feature type="region of interest" description="Disordered" evidence="1">
    <location>
        <begin position="18"/>
        <end position="50"/>
    </location>
</feature>
<organism evidence="2 3">
    <name type="scientific">Actinomycetospora flava</name>
    <dbReference type="NCBI Taxonomy" id="3129232"/>
    <lineage>
        <taxon>Bacteria</taxon>
        <taxon>Bacillati</taxon>
        <taxon>Actinomycetota</taxon>
        <taxon>Actinomycetes</taxon>
        <taxon>Pseudonocardiales</taxon>
        <taxon>Pseudonocardiaceae</taxon>
        <taxon>Actinomycetospora</taxon>
    </lineage>
</organism>
<dbReference type="EMBL" id="JBBEGM010000003">
    <property type="protein sequence ID" value="MEJ2861745.1"/>
    <property type="molecule type" value="Genomic_DNA"/>
</dbReference>
<evidence type="ECO:0000256" key="1">
    <source>
        <dbReference type="SAM" id="MobiDB-lite"/>
    </source>
</evidence>
<sequence length="50" mass="5362">MIVPTLVAGTASAATAEGRVRVLPRGGTRAGRPGTPRRRPRQRRAVRTAR</sequence>
<protein>
    <submittedName>
        <fullName evidence="2">Uncharacterized protein</fullName>
    </submittedName>
</protein>
<evidence type="ECO:0000313" key="3">
    <source>
        <dbReference type="Proteomes" id="UP001369736"/>
    </source>
</evidence>
<proteinExistence type="predicted"/>
<name>A0ABU8M315_9PSEU</name>
<feature type="compositionally biased region" description="Low complexity" evidence="1">
    <location>
        <begin position="24"/>
        <end position="34"/>
    </location>
</feature>
<gene>
    <name evidence="2" type="ORF">WCD58_11290</name>
</gene>
<comment type="caution">
    <text evidence="2">The sequence shown here is derived from an EMBL/GenBank/DDBJ whole genome shotgun (WGS) entry which is preliminary data.</text>
</comment>